<protein>
    <recommendedName>
        <fullName evidence="4">Low temperature requirement protein A</fullName>
    </recommendedName>
</protein>
<evidence type="ECO:0008006" key="4">
    <source>
        <dbReference type="Google" id="ProtNLM"/>
    </source>
</evidence>
<sequence length="392" mass="42009">MTEPEPSDRHASWLELFFDLVVVVAVNQLAHLLHGSAHHGPDGLHIATFFTLYLAIWLVWTTYTLYSNVVAERVRERSMFVGMAGIATMAAAVPTGMGERADVFAALYLVTSVLGVSSFTRSGRILLSWGAATRNAGLLPWIASFWVEEPWWKLSLWIFGLGVTLWFSVLTSRGDGQRVIEMMNERLARRAARSRREMPPLVEATVNPGHLGERLGLFVIIVLGEAMLQLVGAVGEVEDWSPGGGRGWLLLLTVAAAFGLLVALWWLNVRFGFAEETRFPPRVVLPAHFVAIAAITTVAAGLGTAAAGVGEHLPAASAWLLCAGVSAYLLVITLLSRQRLSWRTAATAAGVVVPLVAAVLAPWLPAAVVVVLLLAGCLVGAAGLRAPLTSNG</sequence>
<feature type="transmembrane region" description="Helical" evidence="1">
    <location>
        <begin position="126"/>
        <end position="146"/>
    </location>
</feature>
<evidence type="ECO:0000313" key="3">
    <source>
        <dbReference type="Proteomes" id="UP000185596"/>
    </source>
</evidence>
<comment type="caution">
    <text evidence="2">The sequence shown here is derived from an EMBL/GenBank/DDBJ whole genome shotgun (WGS) entry which is preliminary data.</text>
</comment>
<feature type="transmembrane region" description="Helical" evidence="1">
    <location>
        <begin position="316"/>
        <end position="335"/>
    </location>
</feature>
<evidence type="ECO:0000256" key="1">
    <source>
        <dbReference type="SAM" id="Phobius"/>
    </source>
</evidence>
<dbReference type="InterPro" id="IPR010640">
    <property type="entry name" value="Low_temperature_requirement_A"/>
</dbReference>
<dbReference type="Proteomes" id="UP000185596">
    <property type="component" value="Unassembled WGS sequence"/>
</dbReference>
<feature type="transmembrane region" description="Helical" evidence="1">
    <location>
        <begin position="103"/>
        <end position="119"/>
    </location>
</feature>
<keyword evidence="1" id="KW-0472">Membrane</keyword>
<feature type="transmembrane region" description="Helical" evidence="1">
    <location>
        <begin position="247"/>
        <end position="267"/>
    </location>
</feature>
<keyword evidence="1" id="KW-0812">Transmembrane</keyword>
<feature type="transmembrane region" description="Helical" evidence="1">
    <location>
        <begin position="215"/>
        <end position="235"/>
    </location>
</feature>
<keyword evidence="1" id="KW-1133">Transmembrane helix</keyword>
<feature type="transmembrane region" description="Helical" evidence="1">
    <location>
        <begin position="78"/>
        <end position="97"/>
    </location>
</feature>
<dbReference type="OrthoDB" id="7698234at2"/>
<reference evidence="2 3" key="1">
    <citation type="submission" date="2016-12" db="EMBL/GenBank/DDBJ databases">
        <title>The draft genome sequence of Actinophytocola sp. 11-183.</title>
        <authorList>
            <person name="Wang W."/>
            <person name="Yuan L."/>
        </authorList>
    </citation>
    <scope>NUCLEOTIDE SEQUENCE [LARGE SCALE GENOMIC DNA]</scope>
    <source>
        <strain evidence="2 3">11-183</strain>
    </source>
</reference>
<keyword evidence="3" id="KW-1185">Reference proteome</keyword>
<dbReference type="AlphaFoldDB" id="A0A1Q8CW87"/>
<organism evidence="2 3">
    <name type="scientific">Actinophytocola xanthii</name>
    <dbReference type="NCBI Taxonomy" id="1912961"/>
    <lineage>
        <taxon>Bacteria</taxon>
        <taxon>Bacillati</taxon>
        <taxon>Actinomycetota</taxon>
        <taxon>Actinomycetes</taxon>
        <taxon>Pseudonocardiales</taxon>
        <taxon>Pseudonocardiaceae</taxon>
    </lineage>
</organism>
<dbReference type="EMBL" id="MSIE01000006">
    <property type="protein sequence ID" value="OLF18615.1"/>
    <property type="molecule type" value="Genomic_DNA"/>
</dbReference>
<name>A0A1Q8CW87_9PSEU</name>
<dbReference type="PANTHER" id="PTHR36840">
    <property type="entry name" value="BLL5714 PROTEIN"/>
    <property type="match status" value="1"/>
</dbReference>
<dbReference type="PANTHER" id="PTHR36840:SF1">
    <property type="entry name" value="BLL5714 PROTEIN"/>
    <property type="match status" value="1"/>
</dbReference>
<gene>
    <name evidence="2" type="ORF">BU204_04940</name>
</gene>
<feature type="transmembrane region" description="Helical" evidence="1">
    <location>
        <begin position="342"/>
        <end position="361"/>
    </location>
</feature>
<evidence type="ECO:0000313" key="2">
    <source>
        <dbReference type="EMBL" id="OLF18615.1"/>
    </source>
</evidence>
<dbReference type="Pfam" id="PF06772">
    <property type="entry name" value="LtrA"/>
    <property type="match status" value="1"/>
</dbReference>
<feature type="transmembrane region" description="Helical" evidence="1">
    <location>
        <begin position="12"/>
        <end position="34"/>
    </location>
</feature>
<feature type="transmembrane region" description="Helical" evidence="1">
    <location>
        <begin position="288"/>
        <end position="310"/>
    </location>
</feature>
<feature type="transmembrane region" description="Helical" evidence="1">
    <location>
        <begin position="152"/>
        <end position="170"/>
    </location>
</feature>
<feature type="transmembrane region" description="Helical" evidence="1">
    <location>
        <begin position="367"/>
        <end position="388"/>
    </location>
</feature>
<dbReference type="RefSeq" id="WP_075124345.1">
    <property type="nucleotide sequence ID" value="NZ_MSIE01000006.1"/>
</dbReference>
<proteinExistence type="predicted"/>
<feature type="transmembrane region" description="Helical" evidence="1">
    <location>
        <begin position="46"/>
        <end position="66"/>
    </location>
</feature>
<accession>A0A1Q8CW87</accession>
<dbReference type="STRING" id="1912961.BU204_04940"/>